<gene>
    <name evidence="2" type="ORF">PG996_000170</name>
</gene>
<keyword evidence="1" id="KW-0808">Transferase</keyword>
<keyword evidence="3" id="KW-1185">Reference proteome</keyword>
<accession>A0ABR1WD01</accession>
<organism evidence="2 3">
    <name type="scientific">Apiospora saccharicola</name>
    <dbReference type="NCBI Taxonomy" id="335842"/>
    <lineage>
        <taxon>Eukaryota</taxon>
        <taxon>Fungi</taxon>
        <taxon>Dikarya</taxon>
        <taxon>Ascomycota</taxon>
        <taxon>Pezizomycotina</taxon>
        <taxon>Sordariomycetes</taxon>
        <taxon>Xylariomycetidae</taxon>
        <taxon>Amphisphaeriales</taxon>
        <taxon>Apiosporaceae</taxon>
        <taxon>Apiospora</taxon>
    </lineage>
</organism>
<name>A0ABR1WD01_9PEZI</name>
<dbReference type="PANTHER" id="PTHR31642:SF310">
    <property type="entry name" value="FATTY ALCOHOL:CAFFEOYL-COA ACYLTRANSFERASE"/>
    <property type="match status" value="1"/>
</dbReference>
<evidence type="ECO:0000256" key="1">
    <source>
        <dbReference type="ARBA" id="ARBA00022679"/>
    </source>
</evidence>
<evidence type="ECO:0000313" key="3">
    <source>
        <dbReference type="Proteomes" id="UP001446871"/>
    </source>
</evidence>
<proteinExistence type="predicted"/>
<dbReference type="Pfam" id="PF02458">
    <property type="entry name" value="Transferase"/>
    <property type="match status" value="1"/>
</dbReference>
<dbReference type="InterPro" id="IPR050317">
    <property type="entry name" value="Plant_Fungal_Acyltransferase"/>
</dbReference>
<reference evidence="2 3" key="1">
    <citation type="submission" date="2023-01" db="EMBL/GenBank/DDBJ databases">
        <title>Analysis of 21 Apiospora genomes using comparative genomics revels a genus with tremendous synthesis potential of carbohydrate active enzymes and secondary metabolites.</title>
        <authorList>
            <person name="Sorensen T."/>
        </authorList>
    </citation>
    <scope>NUCLEOTIDE SEQUENCE [LARGE SCALE GENOMIC DNA]</scope>
    <source>
        <strain evidence="2 3">CBS 83171</strain>
    </source>
</reference>
<dbReference type="PANTHER" id="PTHR31642">
    <property type="entry name" value="TRICHOTHECENE 3-O-ACETYLTRANSFERASE"/>
    <property type="match status" value="1"/>
</dbReference>
<comment type="caution">
    <text evidence="2">The sequence shown here is derived from an EMBL/GenBank/DDBJ whole genome shotgun (WGS) entry which is preliminary data.</text>
</comment>
<dbReference type="Gene3D" id="3.30.559.10">
    <property type="entry name" value="Chloramphenicol acetyltransferase-like domain"/>
    <property type="match status" value="2"/>
</dbReference>
<dbReference type="InterPro" id="IPR023213">
    <property type="entry name" value="CAT-like_dom_sf"/>
</dbReference>
<dbReference type="EMBL" id="JAQQWM010000001">
    <property type="protein sequence ID" value="KAK8081389.1"/>
    <property type="molecule type" value="Genomic_DNA"/>
</dbReference>
<sequence>MAEERGQQEKDMAAFKRWQYLSPIDCFIPPQYVRQFLCFPTSGPSSILALKEGLEKTISLIPQLSSSLVPSSSLCHSVTPPSSCRLNRFVLGSPRRHGIADVFSEGPADLVRDWKYTSLRRAGFPNNLLSRDAFLPPLPHFPAVDEPAPAFRVRATQIPGGTVVCVCWHHGLADLGGMDSVMKTWSYFCQQRYSEGEPGQTRASSAAASLNRPMVECDRRAVFAPILDNSTGTTNDPVPPADIHVLDTIPPVLTPGLMAQLPLETAHFRIPIGVVQDLKTRVQKHLPAEVRLSTNDLICAMMWSATTSAMANLSPTQNAAVAGSRLDDEVSMGLSVDMRQRLGPHIPDSFIGNALAMAWPTVSRRVLLSAAQAAPGDDQSSSSFPSLAEVASHIRLSHEALNEGYFRDLVAYLGCHNGDKDTRKLQWGPGPSQTNMVAATWRGLQLDSVDWGAEVGQCEAVRTRLPFPHTITILPRTVGSQSVDVAYCLLAPTMQRLKSCRVIQEYWEELKDDETRAEGQESTS</sequence>
<dbReference type="Proteomes" id="UP001446871">
    <property type="component" value="Unassembled WGS sequence"/>
</dbReference>
<protein>
    <submittedName>
        <fullName evidence="2">Uncharacterized protein</fullName>
    </submittedName>
</protein>
<evidence type="ECO:0000313" key="2">
    <source>
        <dbReference type="EMBL" id="KAK8081389.1"/>
    </source>
</evidence>